<dbReference type="RefSeq" id="WP_183610635.1">
    <property type="nucleotide sequence ID" value="NZ_JACHAZ010000021.1"/>
</dbReference>
<organism evidence="1 2">
    <name type="scientific">Rhizobium leguminosarum</name>
    <dbReference type="NCBI Taxonomy" id="384"/>
    <lineage>
        <taxon>Bacteria</taxon>
        <taxon>Pseudomonadati</taxon>
        <taxon>Pseudomonadota</taxon>
        <taxon>Alphaproteobacteria</taxon>
        <taxon>Hyphomicrobiales</taxon>
        <taxon>Rhizobiaceae</taxon>
        <taxon>Rhizobium/Agrobacterium group</taxon>
        <taxon>Rhizobium</taxon>
    </lineage>
</organism>
<dbReference type="Proteomes" id="UP000538507">
    <property type="component" value="Unassembled WGS sequence"/>
</dbReference>
<dbReference type="EMBL" id="JACIGO010000019">
    <property type="protein sequence ID" value="MBB4294314.1"/>
    <property type="molecule type" value="Genomic_DNA"/>
</dbReference>
<gene>
    <name evidence="1" type="ORF">GGE16_006418</name>
</gene>
<comment type="caution">
    <text evidence="1">The sequence shown here is derived from an EMBL/GenBank/DDBJ whole genome shotgun (WGS) entry which is preliminary data.</text>
</comment>
<sequence length="120" mass="12827">MTLVPSGEWIPIAAERRSVRDEVRERFQARVGIKPFSSMGQLSLSPEQQLPLVQGLLTKANPQGSADITACLGALSQALGEIGLGAGGVMAPVGHASLNFYKMLPQELLKWHFLGEDADG</sequence>
<dbReference type="AlphaFoldDB" id="A0AAE2T1A8"/>
<evidence type="ECO:0000313" key="1">
    <source>
        <dbReference type="EMBL" id="MBB4294314.1"/>
    </source>
</evidence>
<name>A0AAE2T1A8_RHILE</name>
<accession>A0AAE2T1A8</accession>
<proteinExistence type="predicted"/>
<evidence type="ECO:0000313" key="2">
    <source>
        <dbReference type="Proteomes" id="UP000538507"/>
    </source>
</evidence>
<reference evidence="1 2" key="1">
    <citation type="submission" date="2020-08" db="EMBL/GenBank/DDBJ databases">
        <title>Genomic Encyclopedia of Type Strains, Phase IV (KMG-V): Genome sequencing to study the core and pangenomes of soil and plant-associated prokaryotes.</title>
        <authorList>
            <person name="Whitman W."/>
        </authorList>
    </citation>
    <scope>NUCLEOTIDE SEQUENCE [LARGE SCALE GENOMIC DNA]</scope>
    <source>
        <strain evidence="1 2">SEMIA 415</strain>
    </source>
</reference>
<protein>
    <submittedName>
        <fullName evidence="1">Uncharacterized protein</fullName>
    </submittedName>
</protein>